<dbReference type="EMBL" id="CP001095">
    <property type="protein sequence ID" value="ACJ52942.1"/>
    <property type="molecule type" value="Genomic_DNA"/>
</dbReference>
<organism evidence="2 3">
    <name type="scientific">Bifidobacterium longum subsp. infantis (strain ATCC 15697 / DSM 20088 / JCM 1222 / NCTC 11817 / S12)</name>
    <dbReference type="NCBI Taxonomy" id="391904"/>
    <lineage>
        <taxon>Bacteria</taxon>
        <taxon>Bacillati</taxon>
        <taxon>Actinomycetota</taxon>
        <taxon>Actinomycetes</taxon>
        <taxon>Bifidobacteriales</taxon>
        <taxon>Bifidobacteriaceae</taxon>
        <taxon>Bifidobacterium</taxon>
    </lineage>
</organism>
<proteinExistence type="predicted"/>
<dbReference type="KEGG" id="bln:Blon_1868"/>
<sequence>MNETAQLGTVKFRRTWRQCRTPAEPRDSVKHLILAARAHKFAQRVDDVLTIRHLELREGLEHTLLLCVDDAIDGPAQTLNRILRKLTHPVGYRTGAPLPRATGACRHILHHLSDGIEHLLESEHARNRDRQVDDGDQSQYRDQRMQHRQRNHIRDPLDIWLRTKYHAHAAETENQRAQQADAALEVEAEIRVIPPAGVEQLLHDPRGCVFEYRGAHHRNQEDDDRVMYVAENGDAEYRAGAVDRAQRAVEEPSVDQAVLLAGDENGFVHPADETVEQKPEEIMFECDDHRRASISA</sequence>
<reference evidence="2 3" key="1">
    <citation type="journal article" date="2008" name="Proc. Natl. Acad. Sci. U.S.A.">
        <title>The genome sequence of Bifidobacterium longum subsp. infantis reveals adaptations for milk utilization within the infant microbiome.</title>
        <authorList>
            <person name="Sela D.A."/>
            <person name="Chapman J."/>
            <person name="Adeuya A."/>
            <person name="Kim J.H."/>
            <person name="Chen F."/>
            <person name="Whitehead T.R."/>
            <person name="Lapidus A."/>
            <person name="Rokhsar D.S."/>
            <person name="Lebrilla C.B."/>
            <person name="German J.B."/>
            <person name="Price N.P."/>
            <person name="Richardson P.M."/>
            <person name="Mills D.A."/>
        </authorList>
    </citation>
    <scope>NUCLEOTIDE SEQUENCE [LARGE SCALE GENOMIC DNA]</scope>
    <source>
        <strain evidence="3">ATCC 15697 / DSM 20088 / JCM 1222 / NCTC 11817 / S12 [JGI]</strain>
    </source>
</reference>
<protein>
    <submittedName>
        <fullName evidence="2">Uncharacterized protein</fullName>
    </submittedName>
</protein>
<accession>B7GTN3</accession>
<evidence type="ECO:0000313" key="2">
    <source>
        <dbReference type="EMBL" id="ACJ52942.1"/>
    </source>
</evidence>
<dbReference type="Proteomes" id="UP000001360">
    <property type="component" value="Chromosome"/>
</dbReference>
<gene>
    <name evidence="2" type="ordered locus">Blon_1868</name>
</gene>
<evidence type="ECO:0000313" key="3">
    <source>
        <dbReference type="Proteomes" id="UP000001360"/>
    </source>
</evidence>
<dbReference type="AlphaFoldDB" id="B7GTN3"/>
<evidence type="ECO:0000256" key="1">
    <source>
        <dbReference type="SAM" id="MobiDB-lite"/>
    </source>
</evidence>
<name>B7GTN3_BIFLS</name>
<feature type="compositionally biased region" description="Basic and acidic residues" evidence="1">
    <location>
        <begin position="125"/>
        <end position="145"/>
    </location>
</feature>
<feature type="region of interest" description="Disordered" evidence="1">
    <location>
        <begin position="125"/>
        <end position="151"/>
    </location>
</feature>